<comment type="caution">
    <text evidence="2">The sequence shown here is derived from an EMBL/GenBank/DDBJ whole genome shotgun (WGS) entry which is preliminary data.</text>
</comment>
<dbReference type="Gene3D" id="3.40.50.720">
    <property type="entry name" value="NAD(P)-binding Rossmann-like Domain"/>
    <property type="match status" value="1"/>
</dbReference>
<dbReference type="Pfam" id="PF01370">
    <property type="entry name" value="Epimerase"/>
    <property type="match status" value="1"/>
</dbReference>
<proteinExistence type="predicted"/>
<dbReference type="PANTHER" id="PTHR12126:SF11">
    <property type="entry name" value="NADH DEHYDROGENASE [UBIQUINONE] 1 ALPHA SUBCOMPLEX SUBUNIT 9, MITOCHONDRIAL"/>
    <property type="match status" value="1"/>
</dbReference>
<evidence type="ECO:0000313" key="2">
    <source>
        <dbReference type="EMBL" id="MFC0591467.1"/>
    </source>
</evidence>
<sequence length="322" mass="34108">MALKVLVLGGSGLVGRHLIERLQRLRADVTVPTRRYAAARELWPLPCVNLVVTDVTQPGVLARLVPGHDAVVNLVARLHGSAAQFEQLHVGLPRELAAACAASGVRRVLHVSALGAAADAPSRYQRSKAAGEGVLQQAAAMHGLDVTLLRPSLIFGADDRLLKLFARLQRNLPLMPMGRADARFQPVWVGDVASALARCLQDATTIGQTYELCGPEVITLRELVQAAGQWAGVRGGRGRPVLGLPAPLARLQALAMECLPGTPLLSRDNLDSMKVDNVASGQLPGLRELGITPAPLSALGPMILGADGAVSRLDVWRRSAGR</sequence>
<dbReference type="Proteomes" id="UP001589834">
    <property type="component" value="Unassembled WGS sequence"/>
</dbReference>
<dbReference type="InterPro" id="IPR001509">
    <property type="entry name" value="Epimerase_deHydtase"/>
</dbReference>
<feature type="domain" description="NAD-dependent epimerase/dehydratase" evidence="1">
    <location>
        <begin position="5"/>
        <end position="211"/>
    </location>
</feature>
<name>A0ABV6PNR3_9BURK</name>
<evidence type="ECO:0000259" key="1">
    <source>
        <dbReference type="Pfam" id="PF01370"/>
    </source>
</evidence>
<gene>
    <name evidence="2" type="ORF">ACFFGG_02755</name>
</gene>
<dbReference type="EMBL" id="JBHLTN010000006">
    <property type="protein sequence ID" value="MFC0591467.1"/>
    <property type="molecule type" value="Genomic_DNA"/>
</dbReference>
<dbReference type="RefSeq" id="WP_377479531.1">
    <property type="nucleotide sequence ID" value="NZ_JBHLTN010000006.1"/>
</dbReference>
<evidence type="ECO:0000313" key="3">
    <source>
        <dbReference type="Proteomes" id="UP001589834"/>
    </source>
</evidence>
<protein>
    <submittedName>
        <fullName evidence="2">Complex I NDUFA9 subunit family protein</fullName>
    </submittedName>
</protein>
<dbReference type="InterPro" id="IPR036291">
    <property type="entry name" value="NAD(P)-bd_dom_sf"/>
</dbReference>
<keyword evidence="3" id="KW-1185">Reference proteome</keyword>
<accession>A0ABV6PNR3</accession>
<reference evidence="2 3" key="1">
    <citation type="submission" date="2024-09" db="EMBL/GenBank/DDBJ databases">
        <authorList>
            <person name="Sun Q."/>
            <person name="Mori K."/>
        </authorList>
    </citation>
    <scope>NUCLEOTIDE SEQUENCE [LARGE SCALE GENOMIC DNA]</scope>
    <source>
        <strain evidence="2 3">NCAIM B.02336</strain>
    </source>
</reference>
<dbReference type="InterPro" id="IPR051207">
    <property type="entry name" value="ComplexI_NDUFA9_subunit"/>
</dbReference>
<dbReference type="CDD" id="cd05271">
    <property type="entry name" value="NDUFA9_like_SDR_a"/>
    <property type="match status" value="1"/>
</dbReference>
<dbReference type="PANTHER" id="PTHR12126">
    <property type="entry name" value="NADH-UBIQUINONE OXIDOREDUCTASE 39 KDA SUBUNIT-RELATED"/>
    <property type="match status" value="1"/>
</dbReference>
<dbReference type="SUPFAM" id="SSF51735">
    <property type="entry name" value="NAD(P)-binding Rossmann-fold domains"/>
    <property type="match status" value="1"/>
</dbReference>
<organism evidence="2 3">
    <name type="scientific">Ottowia pentelensis</name>
    <dbReference type="NCBI Taxonomy" id="511108"/>
    <lineage>
        <taxon>Bacteria</taxon>
        <taxon>Pseudomonadati</taxon>
        <taxon>Pseudomonadota</taxon>
        <taxon>Betaproteobacteria</taxon>
        <taxon>Burkholderiales</taxon>
        <taxon>Comamonadaceae</taxon>
        <taxon>Ottowia</taxon>
    </lineage>
</organism>